<dbReference type="GO" id="GO:0009242">
    <property type="term" value="P:colanic acid biosynthetic process"/>
    <property type="evidence" value="ECO:0007669"/>
    <property type="project" value="TreeGrafter"/>
</dbReference>
<proteinExistence type="inferred from homology"/>
<accession>A0A1S7LPF1</accession>
<dbReference type="PANTHER" id="PTHR30576">
    <property type="entry name" value="COLANIC BIOSYNTHESIS UDP-GLUCOSE LIPID CARRIER TRANSFERASE"/>
    <property type="match status" value="1"/>
</dbReference>
<keyword evidence="3 9" id="KW-0808">Transferase</keyword>
<dbReference type="InterPro" id="IPR017475">
    <property type="entry name" value="EPS_sugar_tfrase"/>
</dbReference>
<dbReference type="EMBL" id="LO017727">
    <property type="protein sequence ID" value="CRH08069.1"/>
    <property type="molecule type" value="Genomic_DNA"/>
</dbReference>
<dbReference type="AlphaFoldDB" id="A0A1S7LPF1"/>
<name>A0A1S7LPF1_MAGMO</name>
<feature type="domain" description="Bacterial sugar transferase" evidence="8">
    <location>
        <begin position="275"/>
        <end position="459"/>
    </location>
</feature>
<evidence type="ECO:0000256" key="4">
    <source>
        <dbReference type="ARBA" id="ARBA00022692"/>
    </source>
</evidence>
<keyword evidence="6 7" id="KW-0472">Membrane</keyword>
<comment type="subcellular location">
    <subcellularLocation>
        <location evidence="1">Membrane</location>
        <topology evidence="1">Multi-pass membrane protein</topology>
    </subcellularLocation>
</comment>
<feature type="transmembrane region" description="Helical" evidence="7">
    <location>
        <begin position="49"/>
        <end position="71"/>
    </location>
</feature>
<evidence type="ECO:0000259" key="8">
    <source>
        <dbReference type="Pfam" id="PF02397"/>
    </source>
</evidence>
<evidence type="ECO:0000256" key="5">
    <source>
        <dbReference type="ARBA" id="ARBA00022989"/>
    </source>
</evidence>
<reference evidence="9" key="1">
    <citation type="submission" date="2015-04" db="EMBL/GenBank/DDBJ databases">
        <authorList>
            <person name="Syromyatnikov M.Y."/>
            <person name="Popov V.N."/>
        </authorList>
    </citation>
    <scope>NUCLEOTIDE SEQUENCE</scope>
    <source>
        <strain evidence="9">MO-1</strain>
    </source>
</reference>
<keyword evidence="4 7" id="KW-0812">Transmembrane</keyword>
<dbReference type="NCBIfam" id="TIGR03013">
    <property type="entry name" value="EpsB_2"/>
    <property type="match status" value="1"/>
</dbReference>
<feature type="transmembrane region" description="Helical" evidence="7">
    <location>
        <begin position="12"/>
        <end position="37"/>
    </location>
</feature>
<comment type="similarity">
    <text evidence="2">Belongs to the bacterial sugar transferase family.</text>
</comment>
<feature type="transmembrane region" description="Helical" evidence="7">
    <location>
        <begin position="116"/>
        <end position="136"/>
    </location>
</feature>
<feature type="transmembrane region" description="Helical" evidence="7">
    <location>
        <begin position="83"/>
        <end position="104"/>
    </location>
</feature>
<dbReference type="PANTHER" id="PTHR30576:SF21">
    <property type="entry name" value="UDP-GLUCOSE:UNDECAPRENYL-PHOSPHATE GLUCOSE-1-PHOSPHATE TRANSFERASE"/>
    <property type="match status" value="1"/>
</dbReference>
<dbReference type="NCBIfam" id="TIGR03025">
    <property type="entry name" value="EPS_sugtrans"/>
    <property type="match status" value="1"/>
</dbReference>
<keyword evidence="5 7" id="KW-1133">Transmembrane helix</keyword>
<dbReference type="GO" id="GO:0016020">
    <property type="term" value="C:membrane"/>
    <property type="evidence" value="ECO:0007669"/>
    <property type="project" value="UniProtKB-SubCell"/>
</dbReference>
<evidence type="ECO:0000256" key="7">
    <source>
        <dbReference type="SAM" id="Phobius"/>
    </source>
</evidence>
<evidence type="ECO:0000256" key="3">
    <source>
        <dbReference type="ARBA" id="ARBA00022679"/>
    </source>
</evidence>
<gene>
    <name evidence="9" type="ORF">MAGMO_3941</name>
</gene>
<dbReference type="InterPro" id="IPR003362">
    <property type="entry name" value="Bact_transf"/>
</dbReference>
<dbReference type="InterPro" id="IPR017464">
    <property type="entry name" value="Sugar_tfrase_EpsB_2"/>
</dbReference>
<evidence type="ECO:0000256" key="2">
    <source>
        <dbReference type="ARBA" id="ARBA00006464"/>
    </source>
</evidence>
<dbReference type="GO" id="GO:0000271">
    <property type="term" value="P:polysaccharide biosynthetic process"/>
    <property type="evidence" value="ECO:0007669"/>
    <property type="project" value="UniProtKB-KW"/>
</dbReference>
<protein>
    <submittedName>
        <fullName evidence="9">Putative glycosyltransferase. Bacterial sugar transferase</fullName>
    </submittedName>
</protein>
<dbReference type="GO" id="GO:0089702">
    <property type="term" value="F:undecaprenyl-phosphate glucose phosphotransferase activity"/>
    <property type="evidence" value="ECO:0007669"/>
    <property type="project" value="TreeGrafter"/>
</dbReference>
<evidence type="ECO:0000313" key="9">
    <source>
        <dbReference type="EMBL" id="CRH08069.1"/>
    </source>
</evidence>
<evidence type="ECO:0000256" key="6">
    <source>
        <dbReference type="ARBA" id="ARBA00023136"/>
    </source>
</evidence>
<dbReference type="Pfam" id="PF02397">
    <property type="entry name" value="Bac_transf"/>
    <property type="match status" value="1"/>
</dbReference>
<organism evidence="9">
    <name type="scientific">Magnetococcus massalia (strain MO-1)</name>
    <dbReference type="NCBI Taxonomy" id="451514"/>
    <lineage>
        <taxon>Bacteria</taxon>
        <taxon>Pseudomonadati</taxon>
        <taxon>Pseudomonadota</taxon>
        <taxon>Magnetococcia</taxon>
        <taxon>Magnetococcales</taxon>
        <taxon>Magnetococcaceae</taxon>
        <taxon>Magnetococcus</taxon>
    </lineage>
</organism>
<feature type="transmembrane region" description="Helical" evidence="7">
    <location>
        <begin position="280"/>
        <end position="303"/>
    </location>
</feature>
<evidence type="ECO:0000256" key="1">
    <source>
        <dbReference type="ARBA" id="ARBA00004141"/>
    </source>
</evidence>
<sequence length="471" mass="54614">MIRIFRHYISRWSLLLVLMETTIYLLSVYAGVALRFYSEAEPDDIHAEFLFWRALFFALVMLISMTATGRYQRMMGDGLAGELLSVGLSFIIGLVATSMLFYAFPDLFIGRGAFAFAWIVALIGVLLLRWIFYRFIVDTKSLQRRILICGTGYKARIVERMIDQDPRDMVIIGYWPVAGTPEMVEELRIIRSEQPLLQWCRNHQVSEVVLASDSPIEMPLMHDLVDCKAKRILVLDLPQFFEREERVIMMDALGPDWWVAYADGVNRHPFQELMKKSFDITLSLLLLFTLWPIMLMAALAVWAESGFRGPIFYRQTRVGFAGKPFHVWKFRSMRQDAERDGPQWAQQNDSRITKVGRVIRNTRIDELPQFYNVLHGEMSLVGPRPERPEFTELLQAKIPYYSERLRVKPGITGWAQIKYGYGASIKDAEEKLKYDLYYVKNHSLFFDLLVLIHSVEVVLFGKGVEASRSEE</sequence>